<evidence type="ECO:0000313" key="1">
    <source>
        <dbReference type="EMBL" id="CAG8622449.1"/>
    </source>
</evidence>
<organism evidence="1 2">
    <name type="scientific">Acaulospora morrowiae</name>
    <dbReference type="NCBI Taxonomy" id="94023"/>
    <lineage>
        <taxon>Eukaryota</taxon>
        <taxon>Fungi</taxon>
        <taxon>Fungi incertae sedis</taxon>
        <taxon>Mucoromycota</taxon>
        <taxon>Glomeromycotina</taxon>
        <taxon>Glomeromycetes</taxon>
        <taxon>Diversisporales</taxon>
        <taxon>Acaulosporaceae</taxon>
        <taxon>Acaulospora</taxon>
    </lineage>
</organism>
<dbReference type="AlphaFoldDB" id="A0A9N9D155"/>
<keyword evidence="2" id="KW-1185">Reference proteome</keyword>
<comment type="caution">
    <text evidence="1">The sequence shown here is derived from an EMBL/GenBank/DDBJ whole genome shotgun (WGS) entry which is preliminary data.</text>
</comment>
<reference evidence="1" key="1">
    <citation type="submission" date="2021-06" db="EMBL/GenBank/DDBJ databases">
        <authorList>
            <person name="Kallberg Y."/>
            <person name="Tangrot J."/>
            <person name="Rosling A."/>
        </authorList>
    </citation>
    <scope>NUCLEOTIDE SEQUENCE</scope>
    <source>
        <strain evidence="1">CL551</strain>
    </source>
</reference>
<dbReference type="EMBL" id="CAJVPV010007739">
    <property type="protein sequence ID" value="CAG8622449.1"/>
    <property type="molecule type" value="Genomic_DNA"/>
</dbReference>
<feature type="non-terminal residue" evidence="1">
    <location>
        <position position="1"/>
    </location>
</feature>
<evidence type="ECO:0000313" key="2">
    <source>
        <dbReference type="Proteomes" id="UP000789342"/>
    </source>
</evidence>
<accession>A0A9N9D155</accession>
<dbReference type="Proteomes" id="UP000789342">
    <property type="component" value="Unassembled WGS sequence"/>
</dbReference>
<name>A0A9N9D155_9GLOM</name>
<sequence>LEPSKIEDITPPIQHNQSIDDYFNQIKTYATELGVSLDNQDLKVKFFNGLSPENKKDMIRFGFKEPLKKIVEHLNRISAGPTDMQKF</sequence>
<proteinExistence type="predicted"/>
<gene>
    <name evidence="1" type="ORF">AMORRO_LOCUS8721</name>
</gene>
<dbReference type="OrthoDB" id="2409084at2759"/>
<protein>
    <submittedName>
        <fullName evidence="1">6124_t:CDS:1</fullName>
    </submittedName>
</protein>